<protein>
    <submittedName>
        <fullName evidence="1">Uncharacterized protein</fullName>
    </submittedName>
</protein>
<reference evidence="1 2" key="2">
    <citation type="journal article" date="2011" name="J. Bacteriol.">
        <title>Complete genome sequence of strain HTCC2503T of Parvularcula bermudensis, the type species of the order "Parvularculales" in the class Alphaproteobacteria.</title>
        <authorList>
            <person name="Oh H.M."/>
            <person name="Kang I."/>
            <person name="Vergin K.L."/>
            <person name="Kang D."/>
            <person name="Rhee K.H."/>
            <person name="Giovannoni S.J."/>
            <person name="Cho J.C."/>
        </authorList>
    </citation>
    <scope>NUCLEOTIDE SEQUENCE [LARGE SCALE GENOMIC DNA]</scope>
    <source>
        <strain evidence="2">ATCC BAA-594 / HTCC2503 / KCTC 12087</strain>
    </source>
</reference>
<dbReference type="Proteomes" id="UP000001302">
    <property type="component" value="Chromosome"/>
</dbReference>
<evidence type="ECO:0000313" key="2">
    <source>
        <dbReference type="Proteomes" id="UP000001302"/>
    </source>
</evidence>
<sequence length="61" mass="6721">MTSEYFAIITMKSILHSGDKICCEAHRTIANYTSVKLSNYGIAACVYGNDTLLEKDIIDSS</sequence>
<evidence type="ECO:0000313" key="1">
    <source>
        <dbReference type="EMBL" id="ADM10221.1"/>
    </source>
</evidence>
<name>E0THS8_PARBH</name>
<dbReference type="EMBL" id="CP002156">
    <property type="protein sequence ID" value="ADM10221.1"/>
    <property type="molecule type" value="Genomic_DNA"/>
</dbReference>
<dbReference type="HOGENOM" id="CLU_2918466_0_0_5"/>
<reference evidence="2" key="1">
    <citation type="submission" date="2010-08" db="EMBL/GenBank/DDBJ databases">
        <title>Genome sequence of Parvularcula bermudensis HTCC2503.</title>
        <authorList>
            <person name="Kang D.-M."/>
            <person name="Oh H.-M."/>
            <person name="Cho J.-C."/>
        </authorList>
    </citation>
    <scope>NUCLEOTIDE SEQUENCE [LARGE SCALE GENOMIC DNA]</scope>
    <source>
        <strain evidence="2">ATCC BAA-594 / HTCC2503 / KCTC 12087</strain>
    </source>
</reference>
<proteinExistence type="predicted"/>
<keyword evidence="2" id="KW-1185">Reference proteome</keyword>
<gene>
    <name evidence="1" type="ordered locus">PB2503_10849</name>
</gene>
<accession>E0THS8</accession>
<dbReference type="AlphaFoldDB" id="E0THS8"/>
<dbReference type="KEGG" id="pbr:PB2503_10849"/>
<organism evidence="1 2">
    <name type="scientific">Parvularcula bermudensis (strain ATCC BAA-594 / HTCC2503 / KCTC 12087)</name>
    <dbReference type="NCBI Taxonomy" id="314260"/>
    <lineage>
        <taxon>Bacteria</taxon>
        <taxon>Pseudomonadati</taxon>
        <taxon>Pseudomonadota</taxon>
        <taxon>Alphaproteobacteria</taxon>
        <taxon>Parvularculales</taxon>
        <taxon>Parvularculaceae</taxon>
        <taxon>Parvularcula</taxon>
    </lineage>
</organism>